<accession>A0ABP5DIP2</accession>
<dbReference type="InterPro" id="IPR011032">
    <property type="entry name" value="GroES-like_sf"/>
</dbReference>
<reference evidence="3" key="1">
    <citation type="journal article" date="2019" name="Int. J. Syst. Evol. Microbiol.">
        <title>The Global Catalogue of Microorganisms (GCM) 10K type strain sequencing project: providing services to taxonomists for standard genome sequencing and annotation.</title>
        <authorList>
            <consortium name="The Broad Institute Genomics Platform"/>
            <consortium name="The Broad Institute Genome Sequencing Center for Infectious Disease"/>
            <person name="Wu L."/>
            <person name="Ma J."/>
        </authorList>
    </citation>
    <scope>NUCLEOTIDE SEQUENCE [LARGE SCALE GENOMIC DNA]</scope>
    <source>
        <strain evidence="3">JCM 14902</strain>
    </source>
</reference>
<dbReference type="InterPro" id="IPR036291">
    <property type="entry name" value="NAD(P)-bd_dom_sf"/>
</dbReference>
<dbReference type="PANTHER" id="PTHR11695">
    <property type="entry name" value="ALCOHOL DEHYDROGENASE RELATED"/>
    <property type="match status" value="1"/>
</dbReference>
<dbReference type="SUPFAM" id="SSF51735">
    <property type="entry name" value="NAD(P)-binding Rossmann-fold domains"/>
    <property type="match status" value="1"/>
</dbReference>
<dbReference type="EMBL" id="BAAAOH010000001">
    <property type="protein sequence ID" value="GAA1980030.1"/>
    <property type="molecule type" value="Genomic_DNA"/>
</dbReference>
<gene>
    <name evidence="2" type="ORF">GCM10009777_11830</name>
</gene>
<evidence type="ECO:0000313" key="3">
    <source>
        <dbReference type="Proteomes" id="UP001500326"/>
    </source>
</evidence>
<dbReference type="Gene3D" id="3.90.180.10">
    <property type="entry name" value="Medium-chain alcohol dehydrogenases, catalytic domain"/>
    <property type="match status" value="1"/>
</dbReference>
<dbReference type="SMART" id="SM00829">
    <property type="entry name" value="PKS_ER"/>
    <property type="match status" value="1"/>
</dbReference>
<dbReference type="CDD" id="cd08267">
    <property type="entry name" value="MDR1"/>
    <property type="match status" value="1"/>
</dbReference>
<sequence>MRAIIQGAYGPAGDVLSLQEVPVPVPGVGEVVVRVHAASIHVGDLVTIEGEPIIARFAFGLRKPRNPVPGTDIAGTVVAVGDTVTQVRIGDEVFGWCTGAFAEYACAAEDHFLPKPANLTFEQAAAVGVSATTALQLLRDRAVFGAEVLINGASGGLGSYAVQIAAAFGAEVTGVCGPGNVETVRSLGARHVIDYTREDFTLGGQRYDFILDNVANHSLARTRGVLTERGVLQSNNGTSGGRWFGTLGTVIKTAAVSKFTRRQAPPSIKFTNRQDLLVLKDLIEDGRVIPLVDRTYPLSQAADALGHVRNGHARGTVVLTIAAPLEVRS</sequence>
<feature type="domain" description="Enoyl reductase (ER)" evidence="1">
    <location>
        <begin position="13"/>
        <end position="319"/>
    </location>
</feature>
<protein>
    <submittedName>
        <fullName evidence="2">NAD(P)-dependent alcohol dehydrogenase</fullName>
    </submittedName>
</protein>
<comment type="caution">
    <text evidence="2">The sequence shown here is derived from an EMBL/GenBank/DDBJ whole genome shotgun (WGS) entry which is preliminary data.</text>
</comment>
<dbReference type="PANTHER" id="PTHR11695:SF648">
    <property type="entry name" value="ZINC-BINDING OXIDOREDUCTASE"/>
    <property type="match status" value="1"/>
</dbReference>
<evidence type="ECO:0000313" key="2">
    <source>
        <dbReference type="EMBL" id="GAA1980030.1"/>
    </source>
</evidence>
<dbReference type="InterPro" id="IPR020843">
    <property type="entry name" value="ER"/>
</dbReference>
<keyword evidence="3" id="KW-1185">Reference proteome</keyword>
<dbReference type="Pfam" id="PF13602">
    <property type="entry name" value="ADH_zinc_N_2"/>
    <property type="match status" value="1"/>
</dbReference>
<dbReference type="Pfam" id="PF08240">
    <property type="entry name" value="ADH_N"/>
    <property type="match status" value="1"/>
</dbReference>
<dbReference type="InterPro" id="IPR013154">
    <property type="entry name" value="ADH-like_N"/>
</dbReference>
<dbReference type="InterPro" id="IPR050700">
    <property type="entry name" value="YIM1/Zinc_Alcohol_DH_Fams"/>
</dbReference>
<evidence type="ECO:0000259" key="1">
    <source>
        <dbReference type="SMART" id="SM00829"/>
    </source>
</evidence>
<proteinExistence type="predicted"/>
<dbReference type="Proteomes" id="UP001500326">
    <property type="component" value="Unassembled WGS sequence"/>
</dbReference>
<organism evidence="2 3">
    <name type="scientific">Microbacterium pumilum</name>
    <dbReference type="NCBI Taxonomy" id="344165"/>
    <lineage>
        <taxon>Bacteria</taxon>
        <taxon>Bacillati</taxon>
        <taxon>Actinomycetota</taxon>
        <taxon>Actinomycetes</taxon>
        <taxon>Micrococcales</taxon>
        <taxon>Microbacteriaceae</taxon>
        <taxon>Microbacterium</taxon>
    </lineage>
</organism>
<dbReference type="SUPFAM" id="SSF50129">
    <property type="entry name" value="GroES-like"/>
    <property type="match status" value="1"/>
</dbReference>
<name>A0ABP5DIP2_9MICO</name>
<dbReference type="Gene3D" id="3.40.50.720">
    <property type="entry name" value="NAD(P)-binding Rossmann-like Domain"/>
    <property type="match status" value="1"/>
</dbReference>